<sequence length="151" mass="17274">MVKTHRDVLDLIRCFETSTSRYDIQEALKKEVSTPDRPNETEAVDGAIDLAARLYLMVNVAIDYRIISEQTRLSWTTGNLRDCIRFHFEESQILSDVGFRLEESFTAANLESIAGIRIVPTDNLADHLRLMDQDGAVAVFCNVTFLRRHVR</sequence>
<dbReference type="AlphaFoldDB" id="A0A9P4TL03"/>
<protein>
    <submittedName>
        <fullName evidence="1">Uncharacterized protein</fullName>
    </submittedName>
</protein>
<organism evidence="1 2">
    <name type="scientific">Curvularia kusanoi</name>
    <name type="common">Cochliobolus kusanoi</name>
    <dbReference type="NCBI Taxonomy" id="90978"/>
    <lineage>
        <taxon>Eukaryota</taxon>
        <taxon>Fungi</taxon>
        <taxon>Dikarya</taxon>
        <taxon>Ascomycota</taxon>
        <taxon>Pezizomycotina</taxon>
        <taxon>Dothideomycetes</taxon>
        <taxon>Pleosporomycetidae</taxon>
        <taxon>Pleosporales</taxon>
        <taxon>Pleosporineae</taxon>
        <taxon>Pleosporaceae</taxon>
        <taxon>Curvularia</taxon>
    </lineage>
</organism>
<keyword evidence="2" id="KW-1185">Reference proteome</keyword>
<dbReference type="EMBL" id="SWKU01000003">
    <property type="protein sequence ID" value="KAF3008416.1"/>
    <property type="molecule type" value="Genomic_DNA"/>
</dbReference>
<accession>A0A9P4TL03</accession>
<proteinExistence type="predicted"/>
<comment type="caution">
    <text evidence="1">The sequence shown here is derived from an EMBL/GenBank/DDBJ whole genome shotgun (WGS) entry which is preliminary data.</text>
</comment>
<evidence type="ECO:0000313" key="2">
    <source>
        <dbReference type="Proteomes" id="UP000801428"/>
    </source>
</evidence>
<dbReference type="OrthoDB" id="5428890at2759"/>
<evidence type="ECO:0000313" key="1">
    <source>
        <dbReference type="EMBL" id="KAF3008416.1"/>
    </source>
</evidence>
<name>A0A9P4TL03_CURKU</name>
<dbReference type="Proteomes" id="UP000801428">
    <property type="component" value="Unassembled WGS sequence"/>
</dbReference>
<reference evidence="1" key="1">
    <citation type="submission" date="2019-04" db="EMBL/GenBank/DDBJ databases">
        <title>Sequencing of skin fungus with MAO and IRED activity.</title>
        <authorList>
            <person name="Marsaioli A.J."/>
            <person name="Bonatto J.M.C."/>
            <person name="Reis Junior O."/>
        </authorList>
    </citation>
    <scope>NUCLEOTIDE SEQUENCE</scope>
    <source>
        <strain evidence="1">30M1</strain>
    </source>
</reference>
<gene>
    <name evidence="1" type="ORF">E8E13_001956</name>
</gene>